<dbReference type="PANTHER" id="PTHR37867:SF1">
    <property type="entry name" value="CHROMOSOME 16 OPEN READING FRAME 86"/>
    <property type="match status" value="1"/>
</dbReference>
<feature type="compositionally biased region" description="Pro residues" evidence="1">
    <location>
        <begin position="39"/>
        <end position="54"/>
    </location>
</feature>
<evidence type="ECO:0000313" key="2">
    <source>
        <dbReference type="Proteomes" id="UP001652583"/>
    </source>
</evidence>
<name>A0ABM3P2Z0_ACIJB</name>
<reference evidence="3" key="1">
    <citation type="submission" date="2025-08" db="UniProtKB">
        <authorList>
            <consortium name="RefSeq"/>
        </authorList>
    </citation>
    <scope>IDENTIFICATION</scope>
    <source>
        <tissue evidence="3">Blood</tissue>
    </source>
</reference>
<gene>
    <name evidence="3" type="primary">CE2H16orf86</name>
</gene>
<sequence length="468" mass="49911">MPPSSPCNGVPRPAGLHISGPWPLFQPRASSRILDPDPDPNGAPPFPASAPPSHPAKRSPPQLLTHFPASFATPSPQHSDKELTGAVLPPTAATRRACCCRATIISVPEVRGQGPLAQSLLGLVVPALGSEAQSHGQAPFPPACPRRPAGLWGQRQVHRSGPSLRSPKATVEECPVMADQCLVPHYEACQTLGEDKCPTVHVSEPELQEERLKLKEERLKPEVESLEERGPPRPMASIVRPSPGPKRKPVNLPGPSHQVHPKAEAEMPQGLPPQREEPEGSQTEPSPSAKQHKKAKKRKSLGAPVLPAVASTVSAPPETLGLEPPALPWLFAGKAHRLRPLYQYINYCNPELNQAGEGDREAEVDVEPELELALVPEEAGVEQLQALLPVTGELGSGLTLPCPNTFVSPTHALAPLGEEVGEEPGCLPKLGISGRLKAEVDKSTQVDIDKMLSVCAAPLVPPLSPQYK</sequence>
<feature type="compositionally biased region" description="Basic and acidic residues" evidence="1">
    <location>
        <begin position="211"/>
        <end position="231"/>
    </location>
</feature>
<dbReference type="InterPro" id="IPR031516">
    <property type="entry name" value="DUF4691"/>
</dbReference>
<dbReference type="RefSeq" id="XP_053066045.1">
    <property type="nucleotide sequence ID" value="XM_053210070.1"/>
</dbReference>
<dbReference type="Pfam" id="PF15762">
    <property type="entry name" value="DUF4691"/>
    <property type="match status" value="1"/>
</dbReference>
<feature type="region of interest" description="Disordered" evidence="1">
    <location>
        <begin position="211"/>
        <end position="303"/>
    </location>
</feature>
<proteinExistence type="predicted"/>
<accession>A0ABM3P2Z0</accession>
<dbReference type="GeneID" id="106972337"/>
<feature type="region of interest" description="Disordered" evidence="1">
    <location>
        <begin position="1"/>
        <end position="83"/>
    </location>
</feature>
<feature type="compositionally biased region" description="Basic residues" evidence="1">
    <location>
        <begin position="290"/>
        <end position="300"/>
    </location>
</feature>
<feature type="compositionally biased region" description="Polar residues" evidence="1">
    <location>
        <begin position="280"/>
        <end position="289"/>
    </location>
</feature>
<evidence type="ECO:0000313" key="3">
    <source>
        <dbReference type="RefSeq" id="XP_053066045.1"/>
    </source>
</evidence>
<organism evidence="2 3">
    <name type="scientific">Acinonyx jubatus</name>
    <name type="common">Cheetah</name>
    <dbReference type="NCBI Taxonomy" id="32536"/>
    <lineage>
        <taxon>Eukaryota</taxon>
        <taxon>Metazoa</taxon>
        <taxon>Chordata</taxon>
        <taxon>Craniata</taxon>
        <taxon>Vertebrata</taxon>
        <taxon>Euteleostomi</taxon>
        <taxon>Mammalia</taxon>
        <taxon>Eutheria</taxon>
        <taxon>Laurasiatheria</taxon>
        <taxon>Carnivora</taxon>
        <taxon>Feliformia</taxon>
        <taxon>Felidae</taxon>
        <taxon>Felinae</taxon>
        <taxon>Acinonyx</taxon>
    </lineage>
</organism>
<evidence type="ECO:0000256" key="1">
    <source>
        <dbReference type="SAM" id="MobiDB-lite"/>
    </source>
</evidence>
<dbReference type="Proteomes" id="UP001652583">
    <property type="component" value="Chromosome E2"/>
</dbReference>
<keyword evidence="2" id="KW-1185">Reference proteome</keyword>
<protein>
    <submittedName>
        <fullName evidence="3">Uncharacterized protein C16orf86 homolog isoform X1</fullName>
    </submittedName>
</protein>
<dbReference type="PANTHER" id="PTHR37867">
    <property type="entry name" value="CHROMOSOME 16 OPEN READING FRAME 86"/>
    <property type="match status" value="1"/>
</dbReference>